<dbReference type="AlphaFoldDB" id="A0A840F6Z9"/>
<dbReference type="Proteomes" id="UP000529795">
    <property type="component" value="Unassembled WGS sequence"/>
</dbReference>
<reference evidence="2 3" key="1">
    <citation type="submission" date="2020-08" db="EMBL/GenBank/DDBJ databases">
        <title>Genomic Encyclopedia of Type Strains, Phase IV (KMG-IV): sequencing the most valuable type-strain genomes for metagenomic binning, comparative biology and taxonomic classification.</title>
        <authorList>
            <person name="Goeker M."/>
        </authorList>
    </citation>
    <scope>NUCLEOTIDE SEQUENCE [LARGE SCALE GENOMIC DNA]</scope>
    <source>
        <strain evidence="2 3">YC6723</strain>
    </source>
</reference>
<evidence type="ECO:0008006" key="4">
    <source>
        <dbReference type="Google" id="ProtNLM"/>
    </source>
</evidence>
<evidence type="ECO:0000313" key="2">
    <source>
        <dbReference type="EMBL" id="MBB4152261.1"/>
    </source>
</evidence>
<comment type="caution">
    <text evidence="2">The sequence shown here is derived from an EMBL/GenBank/DDBJ whole genome shotgun (WGS) entry which is preliminary data.</text>
</comment>
<feature type="region of interest" description="Disordered" evidence="1">
    <location>
        <begin position="70"/>
        <end position="103"/>
    </location>
</feature>
<gene>
    <name evidence="2" type="ORF">GGQ80_000137</name>
</gene>
<protein>
    <recommendedName>
        <fullName evidence="4">Cell envelope biogenesis protein TolA</fullName>
    </recommendedName>
</protein>
<name>A0A840F6Z9_9SPHN</name>
<keyword evidence="3" id="KW-1185">Reference proteome</keyword>
<sequence>MARTLKVYRTPIGFHDAYVAAPSQKAALEAWGSDANLFPRGVAEEVTDPSLTKEALDHPGKVIRTLRGTAEEQMAALPADKPKRKAPAAPAKRPQPSRRRLDAAEAALKEATSAFANEKRRLDRQAAELARSQAALAKRTDRELAELAERRDAEDAAYRKALDD</sequence>
<dbReference type="EMBL" id="JACIEV010000001">
    <property type="protein sequence ID" value="MBB4152261.1"/>
    <property type="molecule type" value="Genomic_DNA"/>
</dbReference>
<accession>A0A840F6Z9</accession>
<organism evidence="2 3">
    <name type="scientific">Sphingomonas jinjuensis</name>
    <dbReference type="NCBI Taxonomy" id="535907"/>
    <lineage>
        <taxon>Bacteria</taxon>
        <taxon>Pseudomonadati</taxon>
        <taxon>Pseudomonadota</taxon>
        <taxon>Alphaproteobacteria</taxon>
        <taxon>Sphingomonadales</taxon>
        <taxon>Sphingomonadaceae</taxon>
        <taxon>Sphingomonas</taxon>
    </lineage>
</organism>
<dbReference type="RefSeq" id="WP_183981779.1">
    <property type="nucleotide sequence ID" value="NZ_JACIEV010000001.1"/>
</dbReference>
<evidence type="ECO:0000256" key="1">
    <source>
        <dbReference type="SAM" id="MobiDB-lite"/>
    </source>
</evidence>
<proteinExistence type="predicted"/>
<evidence type="ECO:0000313" key="3">
    <source>
        <dbReference type="Proteomes" id="UP000529795"/>
    </source>
</evidence>